<proteinExistence type="predicted"/>
<dbReference type="PROSITE" id="PS51502">
    <property type="entry name" value="S_R_A_B_BARREL"/>
    <property type="match status" value="1"/>
</dbReference>
<dbReference type="InterPro" id="IPR013097">
    <property type="entry name" value="Dabb"/>
</dbReference>
<comment type="caution">
    <text evidence="3">The sequence shown here is derived from an EMBL/GenBank/DDBJ whole genome shotgun (WGS) entry which is preliminary data.</text>
</comment>
<protein>
    <recommendedName>
        <fullName evidence="2">Stress-response A/B barrel domain-containing protein</fullName>
    </recommendedName>
</protein>
<dbReference type="OrthoDB" id="1601230at2759"/>
<feature type="domain" description="Stress-response A/B barrel" evidence="2">
    <location>
        <begin position="4"/>
        <end position="105"/>
    </location>
</feature>
<sequence>MSTITHFVAFRYKPTTSDAEKHLVGSSFLALQDQCRHPVQGGQYLTVTGGRNNSPEGFAKGFEHAWVVTFASEEDRAYYLDRDPAHLKFKELAGTHVEDIFVFDFEQGVF</sequence>
<evidence type="ECO:0000259" key="2">
    <source>
        <dbReference type="PROSITE" id="PS51502"/>
    </source>
</evidence>
<dbReference type="Pfam" id="PF07876">
    <property type="entry name" value="Dabb"/>
    <property type="match status" value="1"/>
</dbReference>
<gene>
    <name evidence="3" type="ORF">C6P46_003178</name>
</gene>
<evidence type="ECO:0000313" key="4">
    <source>
        <dbReference type="Proteomes" id="UP000777482"/>
    </source>
</evidence>
<dbReference type="PANTHER" id="PTHR33178">
    <property type="match status" value="1"/>
</dbReference>
<dbReference type="InterPro" id="IPR011008">
    <property type="entry name" value="Dimeric_a/b-barrel"/>
</dbReference>
<dbReference type="InterPro" id="IPR044662">
    <property type="entry name" value="HS1/DABB1-like"/>
</dbReference>
<name>A0A9P6W3E2_RHOMI</name>
<accession>A0A9P6W3E2</accession>
<evidence type="ECO:0000313" key="3">
    <source>
        <dbReference type="EMBL" id="KAG0662674.1"/>
    </source>
</evidence>
<keyword evidence="4" id="KW-1185">Reference proteome</keyword>
<dbReference type="SUPFAM" id="SSF54909">
    <property type="entry name" value="Dimeric alpha+beta barrel"/>
    <property type="match status" value="1"/>
</dbReference>
<evidence type="ECO:0000256" key="1">
    <source>
        <dbReference type="ARBA" id="ARBA00011738"/>
    </source>
</evidence>
<dbReference type="SMART" id="SM00886">
    <property type="entry name" value="Dabb"/>
    <property type="match status" value="1"/>
</dbReference>
<dbReference type="AlphaFoldDB" id="A0A9P6W3E2"/>
<comment type="subunit">
    <text evidence="1">Homodimer.</text>
</comment>
<dbReference type="Proteomes" id="UP000777482">
    <property type="component" value="Unassembled WGS sequence"/>
</dbReference>
<dbReference type="PANTHER" id="PTHR33178:SF10">
    <property type="entry name" value="STRESS-RESPONSE A_B BARREL DOMAIN-CONTAINING PROTEIN"/>
    <property type="match status" value="1"/>
</dbReference>
<dbReference type="EMBL" id="PUHQ01000025">
    <property type="protein sequence ID" value="KAG0662674.1"/>
    <property type="molecule type" value="Genomic_DNA"/>
</dbReference>
<organism evidence="3 4">
    <name type="scientific">Rhodotorula mucilaginosa</name>
    <name type="common">Yeast</name>
    <name type="synonym">Rhodotorula rubra</name>
    <dbReference type="NCBI Taxonomy" id="5537"/>
    <lineage>
        <taxon>Eukaryota</taxon>
        <taxon>Fungi</taxon>
        <taxon>Dikarya</taxon>
        <taxon>Basidiomycota</taxon>
        <taxon>Pucciniomycotina</taxon>
        <taxon>Microbotryomycetes</taxon>
        <taxon>Sporidiobolales</taxon>
        <taxon>Sporidiobolaceae</taxon>
        <taxon>Rhodotorula</taxon>
    </lineage>
</organism>
<reference evidence="3 4" key="1">
    <citation type="submission" date="2020-11" db="EMBL/GenBank/DDBJ databases">
        <title>Kefir isolates.</title>
        <authorList>
            <person name="Marcisauskas S."/>
            <person name="Kim Y."/>
            <person name="Blasche S."/>
        </authorList>
    </citation>
    <scope>NUCLEOTIDE SEQUENCE [LARGE SCALE GENOMIC DNA]</scope>
    <source>
        <strain evidence="3 4">KR</strain>
    </source>
</reference>
<dbReference type="Gene3D" id="3.30.70.100">
    <property type="match status" value="1"/>
</dbReference>